<dbReference type="Proteomes" id="UP001165541">
    <property type="component" value="Unassembled WGS sequence"/>
</dbReference>
<dbReference type="RefSeq" id="WP_251780301.1">
    <property type="nucleotide sequence ID" value="NZ_JAMKFE010000014.1"/>
</dbReference>
<proteinExistence type="predicted"/>
<gene>
    <name evidence="1" type="ORF">M8A51_20025</name>
</gene>
<dbReference type="EMBL" id="JAMKFE010000014">
    <property type="protein sequence ID" value="MCM5681821.1"/>
    <property type="molecule type" value="Genomic_DNA"/>
</dbReference>
<protein>
    <submittedName>
        <fullName evidence="1">AzlD domain-containing protein</fullName>
    </submittedName>
</protein>
<dbReference type="Pfam" id="PF05437">
    <property type="entry name" value="AzlD"/>
    <property type="match status" value="1"/>
</dbReference>
<evidence type="ECO:0000313" key="1">
    <source>
        <dbReference type="EMBL" id="MCM5681821.1"/>
    </source>
</evidence>
<evidence type="ECO:0000313" key="2">
    <source>
        <dbReference type="Proteomes" id="UP001165541"/>
    </source>
</evidence>
<sequence length="99" mass="9874">MRTDTLIAVLAMAAVTWGCRAGGLLLAGRLPQQGRVAQALQHMPGCVMASLVAPAVLSGGPPEWVAAAATAATMLASRSLPLAMAAGIAVVALGRWGAL</sequence>
<organism evidence="1 2">
    <name type="scientific">Caldimonas mangrovi</name>
    <dbReference type="NCBI Taxonomy" id="2944811"/>
    <lineage>
        <taxon>Bacteria</taxon>
        <taxon>Pseudomonadati</taxon>
        <taxon>Pseudomonadota</taxon>
        <taxon>Betaproteobacteria</taxon>
        <taxon>Burkholderiales</taxon>
        <taxon>Sphaerotilaceae</taxon>
        <taxon>Caldimonas</taxon>
    </lineage>
</organism>
<reference evidence="1" key="1">
    <citation type="submission" date="2022-05" db="EMBL/GenBank/DDBJ databases">
        <title>Schlegelella sp. nov., isolated from mangrove soil.</title>
        <authorList>
            <person name="Liu Y."/>
            <person name="Ge X."/>
            <person name="Liu W."/>
        </authorList>
    </citation>
    <scope>NUCLEOTIDE SEQUENCE</scope>
    <source>
        <strain evidence="1">S2-27</strain>
    </source>
</reference>
<keyword evidence="2" id="KW-1185">Reference proteome</keyword>
<accession>A0ABT0YSW6</accession>
<comment type="caution">
    <text evidence="1">The sequence shown here is derived from an EMBL/GenBank/DDBJ whole genome shotgun (WGS) entry which is preliminary data.</text>
</comment>
<dbReference type="InterPro" id="IPR008407">
    <property type="entry name" value="Brnchd-chn_aa_trnsp_AzlD"/>
</dbReference>
<name>A0ABT0YSW6_9BURK</name>